<keyword evidence="2" id="KW-1185">Reference proteome</keyword>
<name>A0A6A6R5J7_9PEZI</name>
<proteinExistence type="predicted"/>
<dbReference type="AlphaFoldDB" id="A0A6A6R5J7"/>
<accession>A0A6A6R5J7</accession>
<dbReference type="OrthoDB" id="5232980at2759"/>
<evidence type="ECO:0000313" key="2">
    <source>
        <dbReference type="Proteomes" id="UP000799750"/>
    </source>
</evidence>
<reference evidence="1" key="1">
    <citation type="journal article" date="2020" name="Stud. Mycol.">
        <title>101 Dothideomycetes genomes: a test case for predicting lifestyles and emergence of pathogens.</title>
        <authorList>
            <person name="Haridas S."/>
            <person name="Albert R."/>
            <person name="Binder M."/>
            <person name="Bloem J."/>
            <person name="Labutti K."/>
            <person name="Salamov A."/>
            <person name="Andreopoulos B."/>
            <person name="Baker S."/>
            <person name="Barry K."/>
            <person name="Bills G."/>
            <person name="Bluhm B."/>
            <person name="Cannon C."/>
            <person name="Castanera R."/>
            <person name="Culley D."/>
            <person name="Daum C."/>
            <person name="Ezra D."/>
            <person name="Gonzalez J."/>
            <person name="Henrissat B."/>
            <person name="Kuo A."/>
            <person name="Liang C."/>
            <person name="Lipzen A."/>
            <person name="Lutzoni F."/>
            <person name="Magnuson J."/>
            <person name="Mondo S."/>
            <person name="Nolan M."/>
            <person name="Ohm R."/>
            <person name="Pangilinan J."/>
            <person name="Park H.-J."/>
            <person name="Ramirez L."/>
            <person name="Alfaro M."/>
            <person name="Sun H."/>
            <person name="Tritt A."/>
            <person name="Yoshinaga Y."/>
            <person name="Zwiers L.-H."/>
            <person name="Turgeon B."/>
            <person name="Goodwin S."/>
            <person name="Spatafora J."/>
            <person name="Crous P."/>
            <person name="Grigoriev I."/>
        </authorList>
    </citation>
    <scope>NUCLEOTIDE SEQUENCE</scope>
    <source>
        <strain evidence="1">CBS 269.34</strain>
    </source>
</reference>
<dbReference type="Proteomes" id="UP000799750">
    <property type="component" value="Unassembled WGS sequence"/>
</dbReference>
<protein>
    <submittedName>
        <fullName evidence="1">Uncharacterized protein</fullName>
    </submittedName>
</protein>
<sequence>MPVLLEYLTIEEEAQIYQQFEGICQPNSQVLWSGVPYGVAQKWADEHDMQTLTTAMGPLMDKADSLCLKKSKNGPQWSKYIKGASAVFAWYISSGEKVTTLSPPPPERFHPSGMTNYQAIEEPILKWAIADRAILRIEMVHPTVKGAENFSYQMWPIDEMKNWVAAFGTVAIKKNRWRVMGKVLHQMAIRKSITTNEKSDVGHSTSHYSQESELGMRMPIVREQKKVS</sequence>
<evidence type="ECO:0000313" key="1">
    <source>
        <dbReference type="EMBL" id="KAF2499200.1"/>
    </source>
</evidence>
<dbReference type="EMBL" id="MU004184">
    <property type="protein sequence ID" value="KAF2499200.1"/>
    <property type="molecule type" value="Genomic_DNA"/>
</dbReference>
<gene>
    <name evidence="1" type="ORF">BU16DRAFT_453839</name>
</gene>
<organism evidence="1 2">
    <name type="scientific">Lophium mytilinum</name>
    <dbReference type="NCBI Taxonomy" id="390894"/>
    <lineage>
        <taxon>Eukaryota</taxon>
        <taxon>Fungi</taxon>
        <taxon>Dikarya</taxon>
        <taxon>Ascomycota</taxon>
        <taxon>Pezizomycotina</taxon>
        <taxon>Dothideomycetes</taxon>
        <taxon>Pleosporomycetidae</taxon>
        <taxon>Mytilinidiales</taxon>
        <taxon>Mytilinidiaceae</taxon>
        <taxon>Lophium</taxon>
    </lineage>
</organism>